<sequence>MWVDESGSSDTTDATGTSDEMTITVDGEEYSADVNFDINEDGVEDTAVIEQADGSGQAFVDVDGDGVADEYIALDAQGEVVAHAEFDEASGDWVSVEPGAPGGDSTDQQTSAGGTITADFPEGELQVGPATVDTNEDGVNDTAVVEDESGNTVAFTDVDGDGEADVAVVIGPDGQSTVLEHTGDGEWSETGGTGASAGSDSSDSLWGGSGGQDTVEGVAKIDSATGQWISQN</sequence>
<accession>A0A934QS21</accession>
<feature type="region of interest" description="Disordered" evidence="1">
    <location>
        <begin position="94"/>
        <end position="115"/>
    </location>
</feature>
<reference evidence="2" key="1">
    <citation type="submission" date="2020-12" db="EMBL/GenBank/DDBJ databases">
        <title>Prauserella sp. ASG 168, a novel actinomycete isolated from cave rock.</title>
        <authorList>
            <person name="Suriyachadkun C."/>
        </authorList>
    </citation>
    <scope>NUCLEOTIDE SEQUENCE</scope>
    <source>
        <strain evidence="2">ASG 168</strain>
    </source>
</reference>
<evidence type="ECO:0000313" key="2">
    <source>
        <dbReference type="EMBL" id="MBK1784654.1"/>
    </source>
</evidence>
<evidence type="ECO:0000313" key="3">
    <source>
        <dbReference type="Proteomes" id="UP000635245"/>
    </source>
</evidence>
<feature type="compositionally biased region" description="Polar residues" evidence="1">
    <location>
        <begin position="105"/>
        <end position="114"/>
    </location>
</feature>
<proteinExistence type="predicted"/>
<gene>
    <name evidence="2" type="ORF">JHE00_09980</name>
</gene>
<organism evidence="2 3">
    <name type="scientific">Prauserella cavernicola</name>
    <dbReference type="NCBI Taxonomy" id="2800127"/>
    <lineage>
        <taxon>Bacteria</taxon>
        <taxon>Bacillati</taxon>
        <taxon>Actinomycetota</taxon>
        <taxon>Actinomycetes</taxon>
        <taxon>Pseudonocardiales</taxon>
        <taxon>Pseudonocardiaceae</taxon>
        <taxon>Prauserella</taxon>
    </lineage>
</organism>
<feature type="region of interest" description="Disordered" evidence="1">
    <location>
        <begin position="177"/>
        <end position="232"/>
    </location>
</feature>
<evidence type="ECO:0000256" key="1">
    <source>
        <dbReference type="SAM" id="MobiDB-lite"/>
    </source>
</evidence>
<protein>
    <submittedName>
        <fullName evidence="2">Uncharacterized protein</fullName>
    </submittedName>
</protein>
<keyword evidence="3" id="KW-1185">Reference proteome</keyword>
<dbReference type="InterPro" id="IPR028994">
    <property type="entry name" value="Integrin_alpha_N"/>
</dbReference>
<comment type="caution">
    <text evidence="2">The sequence shown here is derived from an EMBL/GenBank/DDBJ whole genome shotgun (WGS) entry which is preliminary data.</text>
</comment>
<dbReference type="Proteomes" id="UP000635245">
    <property type="component" value="Unassembled WGS sequence"/>
</dbReference>
<dbReference type="AlphaFoldDB" id="A0A934QS21"/>
<dbReference type="EMBL" id="JAENJH010000002">
    <property type="protein sequence ID" value="MBK1784654.1"/>
    <property type="molecule type" value="Genomic_DNA"/>
</dbReference>
<name>A0A934QS21_9PSEU</name>
<feature type="compositionally biased region" description="Low complexity" evidence="1">
    <location>
        <begin position="1"/>
        <end position="20"/>
    </location>
</feature>
<feature type="region of interest" description="Disordered" evidence="1">
    <location>
        <begin position="1"/>
        <end position="22"/>
    </location>
</feature>
<feature type="compositionally biased region" description="Low complexity" evidence="1">
    <location>
        <begin position="196"/>
        <end position="206"/>
    </location>
</feature>
<dbReference type="SUPFAM" id="SSF69318">
    <property type="entry name" value="Integrin alpha N-terminal domain"/>
    <property type="match status" value="1"/>
</dbReference>
<dbReference type="RefSeq" id="WP_200317206.1">
    <property type="nucleotide sequence ID" value="NZ_JAENJH010000002.1"/>
</dbReference>